<reference evidence="1 2" key="1">
    <citation type="submission" date="2018-09" db="EMBL/GenBank/DDBJ databases">
        <title>Genomic investigation of the strawberry pathogen Phytophthora fragariae indicates pathogenicity is determined by transcriptional variation in three key races.</title>
        <authorList>
            <person name="Adams T.M."/>
            <person name="Armitage A.D."/>
            <person name="Sobczyk M.K."/>
            <person name="Bates H.J."/>
            <person name="Dunwell J.M."/>
            <person name="Nellist C.F."/>
            <person name="Harrison R.J."/>
        </authorList>
    </citation>
    <scope>NUCLEOTIDE SEQUENCE [LARGE SCALE GENOMIC DNA]</scope>
    <source>
        <strain evidence="1 2">SCRP324</strain>
    </source>
</reference>
<comment type="caution">
    <text evidence="1">The sequence shown here is derived from an EMBL/GenBank/DDBJ whole genome shotgun (WGS) entry which is preliminary data.</text>
</comment>
<evidence type="ECO:0000313" key="1">
    <source>
        <dbReference type="EMBL" id="KAE8994459.1"/>
    </source>
</evidence>
<accession>A0A6A3JH67</accession>
<protein>
    <submittedName>
        <fullName evidence="1">Uncharacterized protein</fullName>
    </submittedName>
</protein>
<dbReference type="EMBL" id="QXFU01001849">
    <property type="protein sequence ID" value="KAE8994459.1"/>
    <property type="molecule type" value="Genomic_DNA"/>
</dbReference>
<proteinExistence type="predicted"/>
<organism evidence="1 2">
    <name type="scientific">Phytophthora rubi</name>
    <dbReference type="NCBI Taxonomy" id="129364"/>
    <lineage>
        <taxon>Eukaryota</taxon>
        <taxon>Sar</taxon>
        <taxon>Stramenopiles</taxon>
        <taxon>Oomycota</taxon>
        <taxon>Peronosporomycetes</taxon>
        <taxon>Peronosporales</taxon>
        <taxon>Peronosporaceae</taxon>
        <taxon>Phytophthora</taxon>
    </lineage>
</organism>
<evidence type="ECO:0000313" key="2">
    <source>
        <dbReference type="Proteomes" id="UP000435112"/>
    </source>
</evidence>
<name>A0A6A3JH67_9STRA</name>
<dbReference type="Proteomes" id="UP000435112">
    <property type="component" value="Unassembled WGS sequence"/>
</dbReference>
<gene>
    <name evidence="1" type="ORF">PR002_g19918</name>
</gene>
<dbReference type="AlphaFoldDB" id="A0A6A3JH67"/>
<sequence>MPHLLRATPCVGTFARRQLLSPFAALGTPHCHAFVTRPRLPFRSHTWTTTWSTI</sequence>